<feature type="transmembrane region" description="Helical" evidence="6">
    <location>
        <begin position="44"/>
        <end position="63"/>
    </location>
</feature>
<name>F2NRP4_TRES6</name>
<dbReference type="Pfam" id="PF01554">
    <property type="entry name" value="MatE"/>
    <property type="match status" value="1"/>
</dbReference>
<accession>F2NRP4</accession>
<feature type="transmembrane region" description="Helical" evidence="6">
    <location>
        <begin position="124"/>
        <end position="150"/>
    </location>
</feature>
<evidence type="ECO:0000256" key="6">
    <source>
        <dbReference type="SAM" id="Phobius"/>
    </source>
</evidence>
<dbReference type="PANTHER" id="PTHR30250">
    <property type="entry name" value="PST FAMILY PREDICTED COLANIC ACID TRANSPORTER"/>
    <property type="match status" value="1"/>
</dbReference>
<dbReference type="GO" id="GO:0042910">
    <property type="term" value="F:xenobiotic transmembrane transporter activity"/>
    <property type="evidence" value="ECO:0007669"/>
    <property type="project" value="InterPro"/>
</dbReference>
<evidence type="ECO:0000256" key="4">
    <source>
        <dbReference type="ARBA" id="ARBA00022989"/>
    </source>
</evidence>
<dbReference type="KEGG" id="tsu:Tresu_0942"/>
<dbReference type="RefSeq" id="WP_013701154.1">
    <property type="nucleotide sequence ID" value="NC_015385.1"/>
</dbReference>
<dbReference type="GO" id="GO:0005886">
    <property type="term" value="C:plasma membrane"/>
    <property type="evidence" value="ECO:0007669"/>
    <property type="project" value="UniProtKB-SubCell"/>
</dbReference>
<keyword evidence="4 6" id="KW-1133">Transmembrane helix</keyword>
<feature type="transmembrane region" description="Helical" evidence="6">
    <location>
        <begin position="185"/>
        <end position="208"/>
    </location>
</feature>
<dbReference type="InterPro" id="IPR050833">
    <property type="entry name" value="Poly_Biosynth_Transport"/>
</dbReference>
<evidence type="ECO:0000313" key="7">
    <source>
        <dbReference type="EMBL" id="AEB13862.1"/>
    </source>
</evidence>
<dbReference type="AlphaFoldDB" id="F2NRP4"/>
<feature type="transmembrane region" description="Helical" evidence="6">
    <location>
        <begin position="20"/>
        <end position="38"/>
    </location>
</feature>
<dbReference type="GeneID" id="302998109"/>
<feature type="transmembrane region" description="Helical" evidence="6">
    <location>
        <begin position="433"/>
        <end position="464"/>
    </location>
</feature>
<dbReference type="STRING" id="869209.Tresu_0942"/>
<feature type="transmembrane region" description="Helical" evidence="6">
    <location>
        <begin position="344"/>
        <end position="364"/>
    </location>
</feature>
<keyword evidence="8" id="KW-1185">Reference proteome</keyword>
<keyword evidence="3 6" id="KW-0812">Transmembrane</keyword>
<dbReference type="OrthoDB" id="5365632at2"/>
<dbReference type="PANTHER" id="PTHR30250:SF26">
    <property type="entry name" value="PSMA PROTEIN"/>
    <property type="match status" value="1"/>
</dbReference>
<evidence type="ECO:0000256" key="3">
    <source>
        <dbReference type="ARBA" id="ARBA00022692"/>
    </source>
</evidence>
<feature type="transmembrane region" description="Helical" evidence="6">
    <location>
        <begin position="376"/>
        <end position="396"/>
    </location>
</feature>
<comment type="subcellular location">
    <subcellularLocation>
        <location evidence="1">Cell membrane</location>
        <topology evidence="1">Multi-pass membrane protein</topology>
    </subcellularLocation>
</comment>
<sequence length="505" mass="57580">MPSTAKKITLNTFFLYARQILNIFVSLYTVRIVLNILGTEDYGIYNVIAGIVATLGFINNSMSNASQRYFSFEIGKNSNGLSKLFSMTIMSYIGIAVVIVLLSESIGLWYVSEKMIISEGRGEAVVLSFQCVIATFVFSFMSSPFTALIISNENMFVFSFVSVFESLAKLIMTVVLTKVNFDKLILYSFLMIFPSAISFFIYMLFCFLKYKNVKLIKYWNWSQICGMYIYTFSNLGGSIINIFKIQILNVFINQRFNSKVVAARGIATNISGIIQSFSINFSTAISPFVTKQFAQNRKKELYDFLILSCKISYFINFVIGLPAFLEMEYLLNIWLKIPPEYSVIFSKLIIVDCCIDSLTLPLMVGIQATGKISKYVFSMSVFNLLYLPICLILFHLGFDATSALIVSPVFTFFSIFIRIFYICKNMDYKFINLIFKILIPVILVSVISFFIMFVFTGFFVQSFFRLCETTAVSLIVNVILILSFGLNRNEKFSVFSKIKARLEKN</sequence>
<organism evidence="7 8">
    <name type="scientific">Treponema succinifaciens (strain ATCC 33096 / DSM 2489 / 6091)</name>
    <dbReference type="NCBI Taxonomy" id="869209"/>
    <lineage>
        <taxon>Bacteria</taxon>
        <taxon>Pseudomonadati</taxon>
        <taxon>Spirochaetota</taxon>
        <taxon>Spirochaetia</taxon>
        <taxon>Spirochaetales</taxon>
        <taxon>Treponemataceae</taxon>
        <taxon>Treponema</taxon>
    </lineage>
</organism>
<reference evidence="7 8" key="1">
    <citation type="journal article" date="2011" name="Stand. Genomic Sci.">
        <title>Complete genome sequence of Treponema succinifaciens type strain (6091).</title>
        <authorList>
            <person name="Han C."/>
            <person name="Gronow S."/>
            <person name="Teshima H."/>
            <person name="Lapidus A."/>
            <person name="Nolan M."/>
            <person name="Lucas S."/>
            <person name="Hammon N."/>
            <person name="Deshpande S."/>
            <person name="Cheng J.F."/>
            <person name="Zeytun A."/>
            <person name="Tapia R."/>
            <person name="Goodwin L."/>
            <person name="Pitluck S."/>
            <person name="Liolios K."/>
            <person name="Pagani I."/>
            <person name="Ivanova N."/>
            <person name="Mavromatis K."/>
            <person name="Mikhailova N."/>
            <person name="Huntemann M."/>
            <person name="Pati A."/>
            <person name="Chen A."/>
            <person name="Palaniappan K."/>
            <person name="Land M."/>
            <person name="Hauser L."/>
            <person name="Brambilla E.M."/>
            <person name="Rohde M."/>
            <person name="Goker M."/>
            <person name="Woyke T."/>
            <person name="Bristow J."/>
            <person name="Eisen J.A."/>
            <person name="Markowitz V."/>
            <person name="Hugenholtz P."/>
            <person name="Kyrpides N.C."/>
            <person name="Klenk H.P."/>
            <person name="Detter J.C."/>
        </authorList>
    </citation>
    <scope>NUCLEOTIDE SEQUENCE [LARGE SCALE GENOMIC DNA]</scope>
    <source>
        <strain evidence="8">ATCC 33096 / DSM 2489 / 6091</strain>
    </source>
</reference>
<evidence type="ECO:0000256" key="2">
    <source>
        <dbReference type="ARBA" id="ARBA00022475"/>
    </source>
</evidence>
<feature type="transmembrane region" description="Helical" evidence="6">
    <location>
        <begin position="402"/>
        <end position="421"/>
    </location>
</feature>
<dbReference type="GO" id="GO:0015297">
    <property type="term" value="F:antiporter activity"/>
    <property type="evidence" value="ECO:0007669"/>
    <property type="project" value="InterPro"/>
</dbReference>
<reference evidence="8" key="2">
    <citation type="submission" date="2011-04" db="EMBL/GenBank/DDBJ databases">
        <title>The complete genome of chromosome of Treponema succinifaciens DSM 2489.</title>
        <authorList>
            <person name="Lucas S."/>
            <person name="Copeland A."/>
            <person name="Lapidus A."/>
            <person name="Bruce D."/>
            <person name="Goodwin L."/>
            <person name="Pitluck S."/>
            <person name="Peters L."/>
            <person name="Kyrpides N."/>
            <person name="Mavromatis K."/>
            <person name="Ivanova N."/>
            <person name="Ovchinnikova G."/>
            <person name="Teshima H."/>
            <person name="Detter J.C."/>
            <person name="Tapia R."/>
            <person name="Han C."/>
            <person name="Land M."/>
            <person name="Hauser L."/>
            <person name="Markowitz V."/>
            <person name="Cheng J.-F."/>
            <person name="Hugenholtz P."/>
            <person name="Woyke T."/>
            <person name="Wu D."/>
            <person name="Gronow S."/>
            <person name="Wellnitz S."/>
            <person name="Brambilla E."/>
            <person name="Klenk H.-P."/>
            <person name="Eisen J.A."/>
        </authorList>
    </citation>
    <scope>NUCLEOTIDE SEQUENCE [LARGE SCALE GENOMIC DNA]</scope>
    <source>
        <strain evidence="8">ATCC 33096 / DSM 2489 / 6091</strain>
    </source>
</reference>
<evidence type="ECO:0000256" key="5">
    <source>
        <dbReference type="ARBA" id="ARBA00023136"/>
    </source>
</evidence>
<dbReference type="eggNOG" id="COG2244">
    <property type="taxonomic scope" value="Bacteria"/>
</dbReference>
<dbReference type="Proteomes" id="UP000006852">
    <property type="component" value="Chromosome"/>
</dbReference>
<dbReference type="EMBL" id="CP002631">
    <property type="protein sequence ID" value="AEB13862.1"/>
    <property type="molecule type" value="Genomic_DNA"/>
</dbReference>
<dbReference type="HOGENOM" id="CLU_040798_1_0_12"/>
<protein>
    <submittedName>
        <fullName evidence="7">Polysaccharide biosynthesis protein</fullName>
    </submittedName>
</protein>
<feature type="transmembrane region" description="Helical" evidence="6">
    <location>
        <begin position="84"/>
        <end position="112"/>
    </location>
</feature>
<evidence type="ECO:0000313" key="8">
    <source>
        <dbReference type="Proteomes" id="UP000006852"/>
    </source>
</evidence>
<keyword evidence="5 6" id="KW-0472">Membrane</keyword>
<proteinExistence type="predicted"/>
<feature type="transmembrane region" description="Helical" evidence="6">
    <location>
        <begin position="157"/>
        <end position="179"/>
    </location>
</feature>
<gene>
    <name evidence="7" type="ordered locus">Tresu_0942</name>
</gene>
<evidence type="ECO:0000256" key="1">
    <source>
        <dbReference type="ARBA" id="ARBA00004651"/>
    </source>
</evidence>
<feature type="transmembrane region" description="Helical" evidence="6">
    <location>
        <begin position="470"/>
        <end position="487"/>
    </location>
</feature>
<feature type="transmembrane region" description="Helical" evidence="6">
    <location>
        <begin position="301"/>
        <end position="324"/>
    </location>
</feature>
<keyword evidence="2" id="KW-1003">Cell membrane</keyword>
<dbReference type="InterPro" id="IPR002528">
    <property type="entry name" value="MATE_fam"/>
</dbReference>